<dbReference type="InterPro" id="IPR045851">
    <property type="entry name" value="AMP-bd_C_sf"/>
</dbReference>
<dbReference type="InterPro" id="IPR000067">
    <property type="entry name" value="FlgMring_FliF"/>
</dbReference>
<evidence type="ECO:0000256" key="1">
    <source>
        <dbReference type="ARBA" id="ARBA00004370"/>
    </source>
</evidence>
<feature type="transmembrane region" description="Helical" evidence="4">
    <location>
        <begin position="364"/>
        <end position="383"/>
    </location>
</feature>
<organism evidence="6 7">
    <name type="scientific">Novosphingobium beihaiensis</name>
    <dbReference type="NCBI Taxonomy" id="2930389"/>
    <lineage>
        <taxon>Bacteria</taxon>
        <taxon>Pseudomonadati</taxon>
        <taxon>Pseudomonadota</taxon>
        <taxon>Alphaproteobacteria</taxon>
        <taxon>Sphingomonadales</taxon>
        <taxon>Sphingomonadaceae</taxon>
        <taxon>Novosphingobium</taxon>
    </lineage>
</organism>
<keyword evidence="4" id="KW-1133">Transmembrane helix</keyword>
<dbReference type="PANTHER" id="PTHR30046:SF0">
    <property type="entry name" value="FLAGELLAR M-RING PROTEIN"/>
    <property type="match status" value="1"/>
</dbReference>
<accession>A0ABT0BQ82</accession>
<dbReference type="InterPro" id="IPR043427">
    <property type="entry name" value="YscJ/FliF"/>
</dbReference>
<dbReference type="PRINTS" id="PR01009">
    <property type="entry name" value="FLGMRINGFLIF"/>
</dbReference>
<comment type="caution">
    <text evidence="6">The sequence shown here is derived from an EMBL/GenBank/DDBJ whole genome shotgun (WGS) entry which is preliminary data.</text>
</comment>
<keyword evidence="6" id="KW-0969">Cilium</keyword>
<keyword evidence="6" id="KW-0966">Cell projection</keyword>
<protein>
    <submittedName>
        <fullName evidence="6">Flagellar M-ring protein FliF</fullName>
    </submittedName>
</protein>
<name>A0ABT0BQ82_9SPHN</name>
<evidence type="ECO:0000256" key="2">
    <source>
        <dbReference type="ARBA" id="ARBA00023136"/>
    </source>
</evidence>
<keyword evidence="4" id="KW-0812">Transmembrane</keyword>
<dbReference type="Pfam" id="PF01514">
    <property type="entry name" value="YscJ_FliF"/>
    <property type="match status" value="1"/>
</dbReference>
<dbReference type="PANTHER" id="PTHR30046">
    <property type="entry name" value="FLAGELLAR M-RING PROTEIN"/>
    <property type="match status" value="1"/>
</dbReference>
<evidence type="ECO:0000313" key="7">
    <source>
        <dbReference type="Proteomes" id="UP001202281"/>
    </source>
</evidence>
<proteinExistence type="predicted"/>
<keyword evidence="2 4" id="KW-0472">Membrane</keyword>
<feature type="region of interest" description="Disordered" evidence="3">
    <location>
        <begin position="252"/>
        <end position="274"/>
    </location>
</feature>
<dbReference type="RefSeq" id="WP_243919998.1">
    <property type="nucleotide sequence ID" value="NZ_JALHLG010000009.1"/>
</dbReference>
<keyword evidence="7" id="KW-1185">Reference proteome</keyword>
<reference evidence="6 7" key="1">
    <citation type="submission" date="2022-04" db="EMBL/GenBank/DDBJ databases">
        <title>Identification of a novel bacterium isolated from mangrove sediments.</title>
        <authorList>
            <person name="Pan X."/>
        </authorList>
    </citation>
    <scope>NUCLEOTIDE SEQUENCE [LARGE SCALE GENOMIC DNA]</scope>
    <source>
        <strain evidence="6 7">B2638</strain>
    </source>
</reference>
<dbReference type="InterPro" id="IPR006182">
    <property type="entry name" value="FliF_N_dom"/>
</dbReference>
<comment type="subcellular location">
    <subcellularLocation>
        <location evidence="1">Membrane</location>
    </subcellularLocation>
</comment>
<evidence type="ECO:0000259" key="5">
    <source>
        <dbReference type="Pfam" id="PF01514"/>
    </source>
</evidence>
<sequence>MPRNQIRLFATVFAVIIALLIGIYFLFLRPSYAPLFNGIRQADTAAIIGELDKQGISYRLADGGSTILVPENDVEQARVKIAGSGLPMAGTVGFELFNESDMGLTEFAQKINYLRALQGELARTIMSMDEVREARVHISLPQRALFQKDSSVPRAAVTIHTMHEAALSEDQVQGIQRLVAAAVPDMNVNSVTVLDHLGQLVSKTYVANSDITGGTDEHSALETYFGARVSRVLRGVVSLPFEVDVVAFRTASDGNKDSQSSDVDGADLGDSRTMSIPRSKDFRFRITVWTQQPLEPGVREDVRHAVASDLDADFGGKDEIDFSERPLGEGLSAAVGRIQSPSAGHESNREMSKEGIPAVQVGRAMWVAAALAMALLTFFLIVMRRGTLSKDDREQFAELLKRELARDREVADGAA</sequence>
<evidence type="ECO:0000313" key="6">
    <source>
        <dbReference type="EMBL" id="MCJ2186991.1"/>
    </source>
</evidence>
<feature type="domain" description="Flagellar M-ring N-terminal" evidence="5">
    <location>
        <begin position="29"/>
        <end position="202"/>
    </location>
</feature>
<evidence type="ECO:0000256" key="4">
    <source>
        <dbReference type="SAM" id="Phobius"/>
    </source>
</evidence>
<keyword evidence="6" id="KW-0282">Flagellum</keyword>
<dbReference type="EMBL" id="JALHLG010000009">
    <property type="protein sequence ID" value="MCJ2186991.1"/>
    <property type="molecule type" value="Genomic_DNA"/>
</dbReference>
<dbReference type="Gene3D" id="3.30.300.30">
    <property type="match status" value="1"/>
</dbReference>
<dbReference type="NCBIfam" id="TIGR00206">
    <property type="entry name" value="fliF"/>
    <property type="match status" value="1"/>
</dbReference>
<gene>
    <name evidence="6" type="primary">fliF</name>
    <name evidence="6" type="ORF">MTR66_09205</name>
</gene>
<feature type="transmembrane region" description="Helical" evidence="4">
    <location>
        <begin position="7"/>
        <end position="27"/>
    </location>
</feature>
<evidence type="ECO:0000256" key="3">
    <source>
        <dbReference type="SAM" id="MobiDB-lite"/>
    </source>
</evidence>
<dbReference type="Proteomes" id="UP001202281">
    <property type="component" value="Unassembled WGS sequence"/>
</dbReference>